<feature type="transmembrane region" description="Helical" evidence="8">
    <location>
        <begin position="63"/>
        <end position="84"/>
    </location>
</feature>
<feature type="transmembrane region" description="Helical" evidence="8">
    <location>
        <begin position="96"/>
        <end position="115"/>
    </location>
</feature>
<evidence type="ECO:0000256" key="1">
    <source>
        <dbReference type="ARBA" id="ARBA00004127"/>
    </source>
</evidence>
<keyword evidence="4 8" id="KW-0812">Transmembrane</keyword>
<organism evidence="10 11">
    <name type="scientific">Amphiprion ocellaris</name>
    <name type="common">Clown anemonefish</name>
    <dbReference type="NCBI Taxonomy" id="80972"/>
    <lineage>
        <taxon>Eukaryota</taxon>
        <taxon>Metazoa</taxon>
        <taxon>Chordata</taxon>
        <taxon>Craniata</taxon>
        <taxon>Vertebrata</taxon>
        <taxon>Euteleostomi</taxon>
        <taxon>Actinopterygii</taxon>
        <taxon>Neopterygii</taxon>
        <taxon>Teleostei</taxon>
        <taxon>Neoteleostei</taxon>
        <taxon>Acanthomorphata</taxon>
        <taxon>Ovalentaria</taxon>
        <taxon>Pomacentridae</taxon>
        <taxon>Amphiprion</taxon>
    </lineage>
</organism>
<dbReference type="InterPro" id="IPR026749">
    <property type="entry name" value="Tmem135"/>
</dbReference>
<evidence type="ECO:0000256" key="3">
    <source>
        <dbReference type="ARBA" id="ARBA00014511"/>
    </source>
</evidence>
<protein>
    <recommendedName>
        <fullName evidence="3">Transmembrane protein 135</fullName>
    </recommendedName>
</protein>
<dbReference type="AlphaFoldDB" id="A0AAQ5XCE8"/>
<comment type="similarity">
    <text evidence="2">Belongs to the TMEM135 family.</text>
</comment>
<feature type="transmembrane region" description="Helical" evidence="8">
    <location>
        <begin position="220"/>
        <end position="240"/>
    </location>
</feature>
<dbReference type="GO" id="GO:0012505">
    <property type="term" value="C:endomembrane system"/>
    <property type="evidence" value="ECO:0007669"/>
    <property type="project" value="UniProtKB-SubCell"/>
</dbReference>
<reference evidence="10" key="3">
    <citation type="submission" date="2025-09" db="UniProtKB">
        <authorList>
            <consortium name="Ensembl"/>
        </authorList>
    </citation>
    <scope>IDENTIFICATION</scope>
</reference>
<keyword evidence="5 8" id="KW-1133">Transmembrane helix</keyword>
<evidence type="ECO:0000256" key="5">
    <source>
        <dbReference type="ARBA" id="ARBA00022989"/>
    </source>
</evidence>
<comment type="function">
    <text evidence="7">Involved in mitochondrial metabolism by regulating the balance between mitochondrial fusion and fission. May act as a regulator of mitochondrial fission that promotes DNM1L-dependent fission through activation of DNM1L. May be involved in peroxisome organization.</text>
</comment>
<evidence type="ECO:0000313" key="11">
    <source>
        <dbReference type="Proteomes" id="UP001501940"/>
    </source>
</evidence>
<keyword evidence="6 8" id="KW-0472">Membrane</keyword>
<dbReference type="Pfam" id="PF02466">
    <property type="entry name" value="Tim17"/>
    <property type="match status" value="1"/>
</dbReference>
<evidence type="ECO:0000256" key="2">
    <source>
        <dbReference type="ARBA" id="ARBA00008924"/>
    </source>
</evidence>
<dbReference type="InterPro" id="IPR031926">
    <property type="entry name" value="TMEM135_N"/>
</dbReference>
<feature type="transmembrane region" description="Helical" evidence="8">
    <location>
        <begin position="252"/>
        <end position="276"/>
    </location>
</feature>
<evidence type="ECO:0000313" key="10">
    <source>
        <dbReference type="Ensembl" id="ENSAOCP00000037311.1"/>
    </source>
</evidence>
<evidence type="ECO:0000256" key="6">
    <source>
        <dbReference type="ARBA" id="ARBA00023136"/>
    </source>
</evidence>
<name>A0AAQ5XCE8_AMPOC</name>
<evidence type="ECO:0000256" key="7">
    <source>
        <dbReference type="ARBA" id="ARBA00045417"/>
    </source>
</evidence>
<feature type="domain" description="Transmembrane protein 135 N-terminal" evidence="9">
    <location>
        <begin position="8"/>
        <end position="141"/>
    </location>
</feature>
<proteinExistence type="inferred from homology"/>
<reference evidence="10" key="2">
    <citation type="submission" date="2025-08" db="UniProtKB">
        <authorList>
            <consortium name="Ensembl"/>
        </authorList>
    </citation>
    <scope>IDENTIFICATION</scope>
</reference>
<sequence>MAALSKLPHNCYEIGHTWNPSCVQSAADVTRSALEVSFKIYAPLYLIAAVLRRRKKDYYMKRLLPEILWSTSFLTANGGLYIVFFCILRKLLGGFYSWSAGFGSALPASYIAILLERKSRRGLLTIYMANLATETLFRMAVTRGIIRPIKHGEVRCRRGPRHRCCKHCQDNCISYCIKGFVRMFSVGYLIQCCLKVPSAFRQMFSKPSRLPSLFYNKENFQLGAFLGSFVSIYKGTSCLLRWVRNIDDELHALIAGFLAGISMFFYKSTTISMYLFSKLVETMYFKGIEAGQFPYFPHADTIIYAISTAICFQAAVMEVQNLRPTYWKFLLRLTKGRFALMNRQLLDVFGTQASRDFKGFVPKLDPRFATVASRTVLLPGSDIQLG</sequence>
<dbReference type="Ensembl" id="ENSAOCT00000043990.1">
    <property type="protein sequence ID" value="ENSAOCP00000037311.1"/>
    <property type="gene ID" value="ENSAOCG00000023682.2"/>
</dbReference>
<dbReference type="PANTHER" id="PTHR12459:SF15">
    <property type="entry name" value="TRANSMEMBRANE PROTEIN 135"/>
    <property type="match status" value="1"/>
</dbReference>
<keyword evidence="11" id="KW-1185">Reference proteome</keyword>
<comment type="subcellular location">
    <subcellularLocation>
        <location evidence="1">Endomembrane system</location>
        <topology evidence="1">Multi-pass membrane protein</topology>
    </subcellularLocation>
</comment>
<dbReference type="Pfam" id="PF15982">
    <property type="entry name" value="TMEM135_C_rich"/>
    <property type="match status" value="1"/>
</dbReference>
<reference evidence="10 11" key="1">
    <citation type="submission" date="2022-01" db="EMBL/GenBank/DDBJ databases">
        <title>A chromosome-scale genome assembly of the false clownfish, Amphiprion ocellaris.</title>
        <authorList>
            <person name="Ryu T."/>
        </authorList>
    </citation>
    <scope>NUCLEOTIDE SEQUENCE [LARGE SCALE GENOMIC DNA]</scope>
</reference>
<evidence type="ECO:0000256" key="4">
    <source>
        <dbReference type="ARBA" id="ARBA00022692"/>
    </source>
</evidence>
<evidence type="ECO:0000256" key="8">
    <source>
        <dbReference type="SAM" id="Phobius"/>
    </source>
</evidence>
<dbReference type="PANTHER" id="PTHR12459">
    <property type="entry name" value="TRANSMEMBRANE PROTEIN 135-RELATED"/>
    <property type="match status" value="1"/>
</dbReference>
<dbReference type="GeneTree" id="ENSGT00390000000303"/>
<accession>A0AAQ5XCE8</accession>
<gene>
    <name evidence="10" type="primary">TMEM135</name>
</gene>
<evidence type="ECO:0000259" key="9">
    <source>
        <dbReference type="Pfam" id="PF15982"/>
    </source>
</evidence>
<dbReference type="Proteomes" id="UP001501940">
    <property type="component" value="Chromosome 14"/>
</dbReference>